<dbReference type="AlphaFoldDB" id="A0AAV7UNT0"/>
<dbReference type="EMBL" id="JANPWB010000005">
    <property type="protein sequence ID" value="KAJ1190498.1"/>
    <property type="molecule type" value="Genomic_DNA"/>
</dbReference>
<evidence type="ECO:0000313" key="3">
    <source>
        <dbReference type="Proteomes" id="UP001066276"/>
    </source>
</evidence>
<name>A0AAV7UNT0_PLEWA</name>
<accession>A0AAV7UNT0</accession>
<comment type="caution">
    <text evidence="2">The sequence shown here is derived from an EMBL/GenBank/DDBJ whole genome shotgun (WGS) entry which is preliminary data.</text>
</comment>
<proteinExistence type="predicted"/>
<feature type="region of interest" description="Disordered" evidence="1">
    <location>
        <begin position="38"/>
        <end position="93"/>
    </location>
</feature>
<evidence type="ECO:0000313" key="2">
    <source>
        <dbReference type="EMBL" id="KAJ1190498.1"/>
    </source>
</evidence>
<keyword evidence="3" id="KW-1185">Reference proteome</keyword>
<protein>
    <submittedName>
        <fullName evidence="2">Uncharacterized protein</fullName>
    </submittedName>
</protein>
<gene>
    <name evidence="2" type="ORF">NDU88_007236</name>
</gene>
<reference evidence="2" key="1">
    <citation type="journal article" date="2022" name="bioRxiv">
        <title>Sequencing and chromosome-scale assembly of the giantPleurodeles waltlgenome.</title>
        <authorList>
            <person name="Brown T."/>
            <person name="Elewa A."/>
            <person name="Iarovenko S."/>
            <person name="Subramanian E."/>
            <person name="Araus A.J."/>
            <person name="Petzold A."/>
            <person name="Susuki M."/>
            <person name="Suzuki K.-i.T."/>
            <person name="Hayashi T."/>
            <person name="Toyoda A."/>
            <person name="Oliveira C."/>
            <person name="Osipova E."/>
            <person name="Leigh N.D."/>
            <person name="Simon A."/>
            <person name="Yun M.H."/>
        </authorList>
    </citation>
    <scope>NUCLEOTIDE SEQUENCE</scope>
    <source>
        <strain evidence="2">20211129_DDA</strain>
        <tissue evidence="2">Liver</tissue>
    </source>
</reference>
<sequence length="131" mass="14087">MLAGAASVSLACPFQGDARKTRARSTPVSLACRCQGNARKTQARSAPTAVVTSGKPKKKKKQQILIEHQDGTSHDKRSRVSTGTDGSAGPNRMVPDSCLRCRLESIIVVTEKKMRSTKFQISCISLLSSNI</sequence>
<dbReference type="Proteomes" id="UP001066276">
    <property type="component" value="Chromosome 3_1"/>
</dbReference>
<evidence type="ECO:0000256" key="1">
    <source>
        <dbReference type="SAM" id="MobiDB-lite"/>
    </source>
</evidence>
<organism evidence="2 3">
    <name type="scientific">Pleurodeles waltl</name>
    <name type="common">Iberian ribbed newt</name>
    <dbReference type="NCBI Taxonomy" id="8319"/>
    <lineage>
        <taxon>Eukaryota</taxon>
        <taxon>Metazoa</taxon>
        <taxon>Chordata</taxon>
        <taxon>Craniata</taxon>
        <taxon>Vertebrata</taxon>
        <taxon>Euteleostomi</taxon>
        <taxon>Amphibia</taxon>
        <taxon>Batrachia</taxon>
        <taxon>Caudata</taxon>
        <taxon>Salamandroidea</taxon>
        <taxon>Salamandridae</taxon>
        <taxon>Pleurodelinae</taxon>
        <taxon>Pleurodeles</taxon>
    </lineage>
</organism>